<reference evidence="1" key="1">
    <citation type="submission" date="2022-08" db="UniProtKB">
        <authorList>
            <consortium name="EnsemblMetazoa"/>
        </authorList>
    </citation>
    <scope>IDENTIFICATION</scope>
    <source>
        <strain evidence="1">EBRO</strain>
    </source>
</reference>
<accession>A0A182J1G9</accession>
<name>A0A182J1G9_ANOAO</name>
<evidence type="ECO:0000313" key="1">
    <source>
        <dbReference type="EnsemblMetazoa" id="AATE009553-PA.1"/>
    </source>
</evidence>
<protein>
    <submittedName>
        <fullName evidence="1">Uncharacterized protein</fullName>
    </submittedName>
</protein>
<organism evidence="1">
    <name type="scientific">Anopheles atroparvus</name>
    <name type="common">European mosquito</name>
    <dbReference type="NCBI Taxonomy" id="41427"/>
    <lineage>
        <taxon>Eukaryota</taxon>
        <taxon>Metazoa</taxon>
        <taxon>Ecdysozoa</taxon>
        <taxon>Arthropoda</taxon>
        <taxon>Hexapoda</taxon>
        <taxon>Insecta</taxon>
        <taxon>Pterygota</taxon>
        <taxon>Neoptera</taxon>
        <taxon>Endopterygota</taxon>
        <taxon>Diptera</taxon>
        <taxon>Nematocera</taxon>
        <taxon>Culicoidea</taxon>
        <taxon>Culicidae</taxon>
        <taxon>Anophelinae</taxon>
        <taxon>Anopheles</taxon>
    </lineage>
</organism>
<dbReference type="VEuPathDB" id="VectorBase:AATE009553"/>
<sequence length="143" mass="16825">LTRKKPFLILDFVCQNLSCIFRTFNPFVSFSFHNMNVLLLYGYATAVVGMAISVLYFGLNNFSQHRNLRLLLDSTVFRQIYERRRNHPLEHKYANRHRTKLITRRLLNKINQLNPRIHLPSEVPRWKLIHTAGGEVRAIPLAP</sequence>
<dbReference type="AlphaFoldDB" id="A0A182J1G9"/>
<proteinExistence type="predicted"/>
<dbReference type="EnsemblMetazoa" id="AATE009553-RA">
    <property type="protein sequence ID" value="AATE009553-PA.1"/>
    <property type="gene ID" value="AATE009553"/>
</dbReference>